<dbReference type="EMBL" id="CAEKKB010000008">
    <property type="protein sequence ID" value="CAB4320805.1"/>
    <property type="molecule type" value="Genomic_DNA"/>
</dbReference>
<evidence type="ECO:0000313" key="2">
    <source>
        <dbReference type="EMBL" id="CAB4320805.1"/>
    </source>
</evidence>
<protein>
    <submittedName>
        <fullName evidence="2">Uncharacterized protein</fullName>
    </submittedName>
</protein>
<keyword evidence="3" id="KW-1185">Reference proteome</keyword>
<gene>
    <name evidence="2" type="ORF">ORAREDHAP_LOCUS49815</name>
</gene>
<reference evidence="3" key="1">
    <citation type="journal article" date="2020" name="Genome Biol.">
        <title>Gamete binning: chromosome-level and haplotype-resolved genome assembly enabled by high-throughput single-cell sequencing of gamete genomes.</title>
        <authorList>
            <person name="Campoy J.A."/>
            <person name="Sun H."/>
            <person name="Goel M."/>
            <person name="Jiao W.-B."/>
            <person name="Folz-Donahue K."/>
            <person name="Wang N."/>
            <person name="Rubio M."/>
            <person name="Liu C."/>
            <person name="Kukat C."/>
            <person name="Ruiz D."/>
            <person name="Huettel B."/>
            <person name="Schneeberger K."/>
        </authorList>
    </citation>
    <scope>NUCLEOTIDE SEQUENCE [LARGE SCALE GENOMIC DNA]</scope>
    <source>
        <strain evidence="3">cv. Rojo Pasion</strain>
    </source>
</reference>
<evidence type="ECO:0000313" key="3">
    <source>
        <dbReference type="Proteomes" id="UP000507245"/>
    </source>
</evidence>
<accession>A0A6J5YA59</accession>
<evidence type="ECO:0000256" key="1">
    <source>
        <dbReference type="SAM" id="MobiDB-lite"/>
    </source>
</evidence>
<dbReference type="Proteomes" id="UP000507245">
    <property type="component" value="Unassembled WGS sequence"/>
</dbReference>
<sequence>MATMVFRGDYFNKTKQTSIATDATPTDVDAATSSEMESITDNHSRPLSIWQPAQFAPKKGNKKRVTFGEVETMIWRALKIPEDACLPKCIYL</sequence>
<feature type="compositionally biased region" description="Low complexity" evidence="1">
    <location>
        <begin position="22"/>
        <end position="32"/>
    </location>
</feature>
<name>A0A6J5YA59_PRUAR</name>
<organism evidence="2 3">
    <name type="scientific">Prunus armeniaca</name>
    <name type="common">Apricot</name>
    <name type="synonym">Armeniaca vulgaris</name>
    <dbReference type="NCBI Taxonomy" id="36596"/>
    <lineage>
        <taxon>Eukaryota</taxon>
        <taxon>Viridiplantae</taxon>
        <taxon>Streptophyta</taxon>
        <taxon>Embryophyta</taxon>
        <taxon>Tracheophyta</taxon>
        <taxon>Spermatophyta</taxon>
        <taxon>Magnoliopsida</taxon>
        <taxon>eudicotyledons</taxon>
        <taxon>Gunneridae</taxon>
        <taxon>Pentapetalae</taxon>
        <taxon>rosids</taxon>
        <taxon>fabids</taxon>
        <taxon>Rosales</taxon>
        <taxon>Rosaceae</taxon>
        <taxon>Amygdaloideae</taxon>
        <taxon>Amygdaleae</taxon>
        <taxon>Prunus</taxon>
    </lineage>
</organism>
<proteinExistence type="predicted"/>
<dbReference type="AlphaFoldDB" id="A0A6J5YA59"/>
<feature type="region of interest" description="Disordered" evidence="1">
    <location>
        <begin position="22"/>
        <end position="43"/>
    </location>
</feature>